<dbReference type="PANTHER" id="PTHR14240">
    <property type="entry name" value="RETINITIS PIGMENTOSA GTPASE REGULATOR-INTERACTING PROTEIN"/>
    <property type="match status" value="1"/>
</dbReference>
<evidence type="ECO:0000259" key="2">
    <source>
        <dbReference type="Pfam" id="PF18111"/>
    </source>
</evidence>
<dbReference type="Proteomes" id="UP000324629">
    <property type="component" value="Unassembled WGS sequence"/>
</dbReference>
<dbReference type="InterPro" id="IPR035892">
    <property type="entry name" value="C2_domain_sf"/>
</dbReference>
<comment type="caution">
    <text evidence="3">The sequence shown here is derived from an EMBL/GenBank/DDBJ whole genome shotgun (WGS) entry which is preliminary data.</text>
</comment>
<feature type="domain" description="RPGRIP1 C-terminal" evidence="2">
    <location>
        <begin position="82"/>
        <end position="220"/>
    </location>
</feature>
<organism evidence="3 4">
    <name type="scientific">Paragonimus westermani</name>
    <dbReference type="NCBI Taxonomy" id="34504"/>
    <lineage>
        <taxon>Eukaryota</taxon>
        <taxon>Metazoa</taxon>
        <taxon>Spiralia</taxon>
        <taxon>Lophotrochozoa</taxon>
        <taxon>Platyhelminthes</taxon>
        <taxon>Trematoda</taxon>
        <taxon>Digenea</taxon>
        <taxon>Plagiorchiida</taxon>
        <taxon>Troglotremata</taxon>
        <taxon>Troglotrematidae</taxon>
        <taxon>Paragonimus</taxon>
    </lineage>
</organism>
<dbReference type="Pfam" id="PF18111">
    <property type="entry name" value="RPGR1_C"/>
    <property type="match status" value="1"/>
</dbReference>
<sequence length="229" mass="25847">MQALGRVNNASNYDAMNGELLGVPKPTPRHRSKKKVSSSHSPSRSQPTHEEDRSDLSHGSPITAEYQSLPSLKRAIEETVNDSQVQIQLHRVEFDKLPEQLNQSALRRVFVEYQFLGYANPLETASCVLQTPSSRSGAKLFAELNYSKTFQIDFVKNYERRQHMASLLLPEDPHQGHITFTIVAEPLTTTPSAECEELGIAQISIRKILTTEKELERVFVPSELQLECM</sequence>
<feature type="region of interest" description="Disordered" evidence="1">
    <location>
        <begin position="1"/>
        <end position="62"/>
    </location>
</feature>
<dbReference type="Gene3D" id="2.60.40.150">
    <property type="entry name" value="C2 domain"/>
    <property type="match status" value="1"/>
</dbReference>
<proteinExistence type="predicted"/>
<name>A0A5J4NT51_9TREM</name>
<dbReference type="InterPro" id="IPR041091">
    <property type="entry name" value="RPGRIP1_C"/>
</dbReference>
<feature type="compositionally biased region" description="Basic residues" evidence="1">
    <location>
        <begin position="27"/>
        <end position="37"/>
    </location>
</feature>
<dbReference type="InterPro" id="IPR031139">
    <property type="entry name" value="RPGRIP1_fam"/>
</dbReference>
<evidence type="ECO:0000256" key="1">
    <source>
        <dbReference type="SAM" id="MobiDB-lite"/>
    </source>
</evidence>
<evidence type="ECO:0000313" key="4">
    <source>
        <dbReference type="Proteomes" id="UP000324629"/>
    </source>
</evidence>
<dbReference type="EMBL" id="QNGE01000988">
    <property type="protein sequence ID" value="KAA3678713.1"/>
    <property type="molecule type" value="Genomic_DNA"/>
</dbReference>
<feature type="compositionally biased region" description="Basic and acidic residues" evidence="1">
    <location>
        <begin position="47"/>
        <end position="56"/>
    </location>
</feature>
<dbReference type="GO" id="GO:1905515">
    <property type="term" value="P:non-motile cilium assembly"/>
    <property type="evidence" value="ECO:0007669"/>
    <property type="project" value="TreeGrafter"/>
</dbReference>
<protein>
    <recommendedName>
        <fullName evidence="2">RPGRIP1 C-terminal domain-containing protein</fullName>
    </recommendedName>
</protein>
<keyword evidence="4" id="KW-1185">Reference proteome</keyword>
<accession>A0A5J4NT51</accession>
<dbReference type="GO" id="GO:0035869">
    <property type="term" value="C:ciliary transition zone"/>
    <property type="evidence" value="ECO:0007669"/>
    <property type="project" value="TreeGrafter"/>
</dbReference>
<gene>
    <name evidence="3" type="ORF">DEA37_0001844</name>
</gene>
<dbReference type="AlphaFoldDB" id="A0A5J4NT51"/>
<reference evidence="3 4" key="1">
    <citation type="journal article" date="2019" name="Gigascience">
        <title>Whole-genome sequence of the oriental lung fluke Paragonimus westermani.</title>
        <authorList>
            <person name="Oey H."/>
            <person name="Zakrzewski M."/>
            <person name="Narain K."/>
            <person name="Devi K.R."/>
            <person name="Agatsuma T."/>
            <person name="Nawaratna S."/>
            <person name="Gobert G.N."/>
            <person name="Jones M.K."/>
            <person name="Ragan M.A."/>
            <person name="McManus D.P."/>
            <person name="Krause L."/>
        </authorList>
    </citation>
    <scope>NUCLEOTIDE SEQUENCE [LARGE SCALE GENOMIC DNA]</scope>
    <source>
        <strain evidence="3 4">IND2009</strain>
    </source>
</reference>
<evidence type="ECO:0000313" key="3">
    <source>
        <dbReference type="EMBL" id="KAA3678713.1"/>
    </source>
</evidence>
<dbReference type="PANTHER" id="PTHR14240:SF1">
    <property type="entry name" value="PROTEIN FANTOM-RELATED"/>
    <property type="match status" value="1"/>
</dbReference>